<evidence type="ECO:0000313" key="1">
    <source>
        <dbReference type="EMBL" id="GFH05524.1"/>
    </source>
</evidence>
<name>A0A699YEW9_HAELA</name>
<dbReference type="AlphaFoldDB" id="A0A699YEW9"/>
<dbReference type="EMBL" id="BLLF01000001">
    <property type="protein sequence ID" value="GFH05524.1"/>
    <property type="molecule type" value="Genomic_DNA"/>
</dbReference>
<evidence type="ECO:0000313" key="2">
    <source>
        <dbReference type="Proteomes" id="UP000485058"/>
    </source>
</evidence>
<organism evidence="1 2">
    <name type="scientific">Haematococcus lacustris</name>
    <name type="common">Green alga</name>
    <name type="synonym">Haematococcus pluvialis</name>
    <dbReference type="NCBI Taxonomy" id="44745"/>
    <lineage>
        <taxon>Eukaryota</taxon>
        <taxon>Viridiplantae</taxon>
        <taxon>Chlorophyta</taxon>
        <taxon>core chlorophytes</taxon>
        <taxon>Chlorophyceae</taxon>
        <taxon>CS clade</taxon>
        <taxon>Chlamydomonadales</taxon>
        <taxon>Haematococcaceae</taxon>
        <taxon>Haematococcus</taxon>
    </lineage>
</organism>
<keyword evidence="2" id="KW-1185">Reference proteome</keyword>
<dbReference type="Proteomes" id="UP000485058">
    <property type="component" value="Unassembled WGS sequence"/>
</dbReference>
<comment type="caution">
    <text evidence="1">The sequence shown here is derived from an EMBL/GenBank/DDBJ whole genome shotgun (WGS) entry which is preliminary data.</text>
</comment>
<accession>A0A699YEW9</accession>
<feature type="non-terminal residue" evidence="1">
    <location>
        <position position="1"/>
    </location>
</feature>
<protein>
    <submittedName>
        <fullName evidence="1">Uncharacterized protein</fullName>
    </submittedName>
</protein>
<gene>
    <name evidence="1" type="ORF">HaLaN_00001</name>
</gene>
<feature type="non-terminal residue" evidence="1">
    <location>
        <position position="36"/>
    </location>
</feature>
<reference evidence="1 2" key="1">
    <citation type="submission" date="2020-02" db="EMBL/GenBank/DDBJ databases">
        <title>Draft genome sequence of Haematococcus lacustris strain NIES-144.</title>
        <authorList>
            <person name="Morimoto D."/>
            <person name="Nakagawa S."/>
            <person name="Yoshida T."/>
            <person name="Sawayama S."/>
        </authorList>
    </citation>
    <scope>NUCLEOTIDE SEQUENCE [LARGE SCALE GENOMIC DNA]</scope>
    <source>
        <strain evidence="1 2">NIES-144</strain>
    </source>
</reference>
<sequence length="36" mass="3648">LLCSTAAPALPHSCSVVQLPSTTAALYCPAPQLLLP</sequence>
<proteinExistence type="predicted"/>